<organism evidence="12 13">
    <name type="scientific">Acanthoscelides obtectus</name>
    <name type="common">Bean weevil</name>
    <name type="synonym">Bruchus obtectus</name>
    <dbReference type="NCBI Taxonomy" id="200917"/>
    <lineage>
        <taxon>Eukaryota</taxon>
        <taxon>Metazoa</taxon>
        <taxon>Ecdysozoa</taxon>
        <taxon>Arthropoda</taxon>
        <taxon>Hexapoda</taxon>
        <taxon>Insecta</taxon>
        <taxon>Pterygota</taxon>
        <taxon>Neoptera</taxon>
        <taxon>Endopterygota</taxon>
        <taxon>Coleoptera</taxon>
        <taxon>Polyphaga</taxon>
        <taxon>Cucujiformia</taxon>
        <taxon>Chrysomeloidea</taxon>
        <taxon>Chrysomelidae</taxon>
        <taxon>Bruchinae</taxon>
        <taxon>Bruchini</taxon>
        <taxon>Acanthoscelides</taxon>
    </lineage>
</organism>
<dbReference type="CDD" id="cd18793">
    <property type="entry name" value="SF2_C_SNF"/>
    <property type="match status" value="1"/>
</dbReference>
<feature type="compositionally biased region" description="Low complexity" evidence="9">
    <location>
        <begin position="471"/>
        <end position="488"/>
    </location>
</feature>
<reference evidence="12" key="1">
    <citation type="submission" date="2022-03" db="EMBL/GenBank/DDBJ databases">
        <authorList>
            <person name="Sayadi A."/>
        </authorList>
    </citation>
    <scope>NUCLEOTIDE SEQUENCE</scope>
</reference>
<dbReference type="GO" id="GO:0004386">
    <property type="term" value="F:helicase activity"/>
    <property type="evidence" value="ECO:0007669"/>
    <property type="project" value="UniProtKB-KW"/>
</dbReference>
<dbReference type="InterPro" id="IPR049730">
    <property type="entry name" value="SNF2/RAD54-like_C"/>
</dbReference>
<keyword evidence="6" id="KW-0067">ATP-binding</keyword>
<accession>A0A9P0L4A5</accession>
<proteinExistence type="inferred from homology"/>
<dbReference type="Pfam" id="PF00271">
    <property type="entry name" value="Helicase_C"/>
    <property type="match status" value="1"/>
</dbReference>
<feature type="domain" description="Helicase C-terminal" evidence="11">
    <location>
        <begin position="546"/>
        <end position="715"/>
    </location>
</feature>
<evidence type="ECO:0000259" key="11">
    <source>
        <dbReference type="PROSITE" id="PS51194"/>
    </source>
</evidence>
<sequence>MSDSGEASISEAPSDTSQNSIQALKAERRRLKQLQEEETAALERRERATKQINYLLNFCKSYCDFIKDQIIPTDKKEVVKKKHKSNPTLSDLREAYQTKESSKENNQNKRNILFDDEEPVSLCDSAEMSEKRGKEEFKYFKGALRPYQIEGVNWLLNLHHHAVNGILADEMGLGKTIQVIALICALMEDKKPGPFLIVVPLSTLPNWKSEWERFAPDIPVVCYHGYANSHVQLRKNIKMKYRVGDYQTHPVVLTPHHFILKEGDFLTTVKWKYVIVDEGHRLKNNECQFTRILNTFSASCKLLLTGTPLQNNIKELWSLLNFLMPQIFNNVDSFSTLLMLEDVKDENKFIEQEQKTKMVTTIHQILKPFVLRRLKKDVLDDLVPKKEVLVYCNMTDEQATLYESVIEKSIMLLLKKREEEDIYEPSRKRRCTQDRKYYNIMENIDESYEFDLDYNTSPYGTPRETPERSISGSDSSVLSTPSSSRSTFSNDQIKYVDKLTMTRPLSMLMKITDHPYLVRIPLDPNYKQKTMLIDEGVVRNSGKMIVLDQMLAKLKQKGHKVLIFSTLCMMLDIIEDYLIMRDYKYCRLDGTRSLSDRGENVDAFNSDPSVFVFLLSTRAGGLGLNLTAADTVIFFDRDWNPQVDIQAQDRCHRIGQTKPVMIYTLICKNTIDETVLDRGLHKRILEKLVIKDGKFMGSGVHEDKGKVTSSLMELRDVFKKSNNVKKQDMSEAEFDTLLDRSELYEMMERK</sequence>
<keyword evidence="4" id="KW-0378">Hydrolase</keyword>
<evidence type="ECO:0000256" key="2">
    <source>
        <dbReference type="ARBA" id="ARBA00007025"/>
    </source>
</evidence>
<dbReference type="Gene3D" id="3.40.50.10810">
    <property type="entry name" value="Tandem AAA-ATPase domain"/>
    <property type="match status" value="1"/>
</dbReference>
<keyword evidence="7" id="KW-0175">Coiled coil</keyword>
<comment type="caution">
    <text evidence="12">The sequence shown here is derived from an EMBL/GenBank/DDBJ whole genome shotgun (WGS) entry which is preliminary data.</text>
</comment>
<evidence type="ECO:0000256" key="9">
    <source>
        <dbReference type="SAM" id="MobiDB-lite"/>
    </source>
</evidence>
<evidence type="ECO:0000256" key="7">
    <source>
        <dbReference type="ARBA" id="ARBA00023054"/>
    </source>
</evidence>
<dbReference type="SUPFAM" id="SSF52540">
    <property type="entry name" value="P-loop containing nucleoside triphosphate hydrolases"/>
    <property type="match status" value="2"/>
</dbReference>
<keyword evidence="5" id="KW-0347">Helicase</keyword>
<dbReference type="AlphaFoldDB" id="A0A9P0L4A5"/>
<dbReference type="GO" id="GO:0016787">
    <property type="term" value="F:hydrolase activity"/>
    <property type="evidence" value="ECO:0007669"/>
    <property type="project" value="UniProtKB-KW"/>
</dbReference>
<dbReference type="OrthoDB" id="448448at2759"/>
<comment type="similarity">
    <text evidence="2">Belongs to the SNF2/RAD54 helicase family.</text>
</comment>
<evidence type="ECO:0000256" key="5">
    <source>
        <dbReference type="ARBA" id="ARBA00022806"/>
    </source>
</evidence>
<dbReference type="GO" id="GO:0005524">
    <property type="term" value="F:ATP binding"/>
    <property type="evidence" value="ECO:0007669"/>
    <property type="project" value="UniProtKB-KW"/>
</dbReference>
<protein>
    <submittedName>
        <fullName evidence="12">Uncharacterized protein</fullName>
    </submittedName>
</protein>
<dbReference type="InterPro" id="IPR038718">
    <property type="entry name" value="SNF2-like_sf"/>
</dbReference>
<comment type="subcellular location">
    <subcellularLocation>
        <location evidence="1">Nucleus</location>
    </subcellularLocation>
</comment>
<evidence type="ECO:0000256" key="8">
    <source>
        <dbReference type="ARBA" id="ARBA00023242"/>
    </source>
</evidence>
<evidence type="ECO:0000313" key="12">
    <source>
        <dbReference type="EMBL" id="CAH1990510.1"/>
    </source>
</evidence>
<dbReference type="SMART" id="SM00487">
    <property type="entry name" value="DEXDc"/>
    <property type="match status" value="1"/>
</dbReference>
<dbReference type="PANTHER" id="PTHR10799">
    <property type="entry name" value="SNF2/RAD54 HELICASE FAMILY"/>
    <property type="match status" value="1"/>
</dbReference>
<dbReference type="InterPro" id="IPR000330">
    <property type="entry name" value="SNF2_N"/>
</dbReference>
<dbReference type="FunFam" id="3.40.50.10810:FF:000015">
    <property type="entry name" value="lymphoid-specific helicase isoform X1"/>
    <property type="match status" value="1"/>
</dbReference>
<evidence type="ECO:0000256" key="4">
    <source>
        <dbReference type="ARBA" id="ARBA00022801"/>
    </source>
</evidence>
<dbReference type="EMBL" id="CAKOFQ010007090">
    <property type="protein sequence ID" value="CAH1990510.1"/>
    <property type="molecule type" value="Genomic_DNA"/>
</dbReference>
<dbReference type="PROSITE" id="PS51192">
    <property type="entry name" value="HELICASE_ATP_BIND_1"/>
    <property type="match status" value="1"/>
</dbReference>
<keyword evidence="3" id="KW-0547">Nucleotide-binding</keyword>
<keyword evidence="8" id="KW-0539">Nucleus</keyword>
<evidence type="ECO:0000313" key="13">
    <source>
        <dbReference type="Proteomes" id="UP001152888"/>
    </source>
</evidence>
<keyword evidence="13" id="KW-1185">Reference proteome</keyword>
<dbReference type="SMART" id="SM00490">
    <property type="entry name" value="HELICc"/>
    <property type="match status" value="1"/>
</dbReference>
<dbReference type="Gene3D" id="3.40.50.300">
    <property type="entry name" value="P-loop containing nucleotide triphosphate hydrolases"/>
    <property type="match status" value="1"/>
</dbReference>
<evidence type="ECO:0000259" key="10">
    <source>
        <dbReference type="PROSITE" id="PS51192"/>
    </source>
</evidence>
<dbReference type="InterPro" id="IPR027417">
    <property type="entry name" value="P-loop_NTPase"/>
</dbReference>
<feature type="region of interest" description="Disordered" evidence="9">
    <location>
        <begin position="1"/>
        <end position="22"/>
    </location>
</feature>
<feature type="region of interest" description="Disordered" evidence="9">
    <location>
        <begin position="455"/>
        <end position="488"/>
    </location>
</feature>
<evidence type="ECO:0000256" key="6">
    <source>
        <dbReference type="ARBA" id="ARBA00022840"/>
    </source>
</evidence>
<dbReference type="GO" id="GO:0005634">
    <property type="term" value="C:nucleus"/>
    <property type="evidence" value="ECO:0007669"/>
    <property type="project" value="UniProtKB-SubCell"/>
</dbReference>
<dbReference type="Pfam" id="PF00176">
    <property type="entry name" value="SNF2-rel_dom"/>
    <property type="match status" value="1"/>
</dbReference>
<dbReference type="InterPro" id="IPR014001">
    <property type="entry name" value="Helicase_ATP-bd"/>
</dbReference>
<feature type="domain" description="Helicase ATP-binding" evidence="10">
    <location>
        <begin position="156"/>
        <end position="326"/>
    </location>
</feature>
<dbReference type="PROSITE" id="PS51194">
    <property type="entry name" value="HELICASE_CTER"/>
    <property type="match status" value="1"/>
</dbReference>
<dbReference type="InterPro" id="IPR001650">
    <property type="entry name" value="Helicase_C-like"/>
</dbReference>
<evidence type="ECO:0000256" key="3">
    <source>
        <dbReference type="ARBA" id="ARBA00022741"/>
    </source>
</evidence>
<gene>
    <name evidence="12" type="ORF">ACAOBT_LOCUS19702</name>
</gene>
<dbReference type="Proteomes" id="UP001152888">
    <property type="component" value="Unassembled WGS sequence"/>
</dbReference>
<name>A0A9P0L4A5_ACAOB</name>
<evidence type="ECO:0000256" key="1">
    <source>
        <dbReference type="ARBA" id="ARBA00004123"/>
    </source>
</evidence>